<comment type="caution">
    <text evidence="2">The sequence shown here is derived from an EMBL/GenBank/DDBJ whole genome shotgun (WGS) entry which is preliminary data.</text>
</comment>
<evidence type="ECO:0000313" key="2">
    <source>
        <dbReference type="EMBL" id="KAG4417158.1"/>
    </source>
</evidence>
<dbReference type="EMBL" id="JAFJYH010000163">
    <property type="protein sequence ID" value="KAG4417158.1"/>
    <property type="molecule type" value="Genomic_DNA"/>
</dbReference>
<organism evidence="2 3">
    <name type="scientific">Cadophora malorum</name>
    <dbReference type="NCBI Taxonomy" id="108018"/>
    <lineage>
        <taxon>Eukaryota</taxon>
        <taxon>Fungi</taxon>
        <taxon>Dikarya</taxon>
        <taxon>Ascomycota</taxon>
        <taxon>Pezizomycotina</taxon>
        <taxon>Leotiomycetes</taxon>
        <taxon>Helotiales</taxon>
        <taxon>Ploettnerulaceae</taxon>
        <taxon>Cadophora</taxon>
    </lineage>
</organism>
<name>A0A8H7TE57_9HELO</name>
<accession>A0A8H7TE57</accession>
<dbReference type="Proteomes" id="UP000664132">
    <property type="component" value="Unassembled WGS sequence"/>
</dbReference>
<dbReference type="Gene3D" id="3.50.4.10">
    <property type="entry name" value="Hepatocyte Growth Factor"/>
    <property type="match status" value="1"/>
</dbReference>
<keyword evidence="1" id="KW-0732">Signal</keyword>
<evidence type="ECO:0000256" key="1">
    <source>
        <dbReference type="SAM" id="SignalP"/>
    </source>
</evidence>
<evidence type="ECO:0000313" key="3">
    <source>
        <dbReference type="Proteomes" id="UP000664132"/>
    </source>
</evidence>
<evidence type="ECO:0008006" key="4">
    <source>
        <dbReference type="Google" id="ProtNLM"/>
    </source>
</evidence>
<proteinExistence type="predicted"/>
<feature type="signal peptide" evidence="1">
    <location>
        <begin position="1"/>
        <end position="20"/>
    </location>
</feature>
<feature type="chain" id="PRO_5034009999" description="Apple domain-containing protein" evidence="1">
    <location>
        <begin position="21"/>
        <end position="326"/>
    </location>
</feature>
<sequence length="326" mass="34210">MRFFYFISLVGFTAFLGVHGALTKEQADKVCADDPAYGPNYQASYTPDGTPNGCFCKPNVCPKPCFGNKYTSPKDGSRGCCPEEQEFSYDAESLEGACCSNGTTYSYDPISRSGSCCSGTPVASFVGMCSAPTPPAPLTPCTSPFPGSVQVGGMNFINYTGVATYGTNLGGGEKAKTFKDCQTLCSERVDCVAIDFIKSPPGCFPKSDGNTKIPPIKDANVDSAISPPCLKTTDACSAIDGTIRVYRGVAYTFKCGYQLGFGNVVPTYQTPDLQTCLDGCSNKTACQGVNYPVRGGAGSCNLKSNYEPAPGKSANYVAAIPIVARG</sequence>
<keyword evidence="3" id="KW-1185">Reference proteome</keyword>
<protein>
    <recommendedName>
        <fullName evidence="4">Apple domain-containing protein</fullName>
    </recommendedName>
</protein>
<dbReference type="AlphaFoldDB" id="A0A8H7TE57"/>
<gene>
    <name evidence="2" type="ORF">IFR04_009727</name>
</gene>
<dbReference type="OrthoDB" id="3471041at2759"/>
<reference evidence="2" key="1">
    <citation type="submission" date="2021-02" db="EMBL/GenBank/DDBJ databases">
        <title>Genome sequence Cadophora malorum strain M34.</title>
        <authorList>
            <person name="Stefanovic E."/>
            <person name="Vu D."/>
            <person name="Scully C."/>
            <person name="Dijksterhuis J."/>
            <person name="Roader J."/>
            <person name="Houbraken J."/>
        </authorList>
    </citation>
    <scope>NUCLEOTIDE SEQUENCE</scope>
    <source>
        <strain evidence="2">M34</strain>
    </source>
</reference>